<feature type="domain" description="IDEAL" evidence="1">
    <location>
        <begin position="137"/>
        <end position="173"/>
    </location>
</feature>
<dbReference type="AlphaFoldDB" id="A0A1Y4R293"/>
<protein>
    <recommendedName>
        <fullName evidence="1">IDEAL domain-containing protein</fullName>
    </recommendedName>
</protein>
<dbReference type="InterPro" id="IPR027393">
    <property type="entry name" value="Virus_scaffolding_prot_C"/>
</dbReference>
<dbReference type="Gene3D" id="4.10.810.10">
    <property type="entry name" value="Virus Scaffolding Protein, Chain A"/>
    <property type="match status" value="1"/>
</dbReference>
<dbReference type="Pfam" id="PF08864">
    <property type="entry name" value="UPF0302"/>
    <property type="match status" value="1"/>
</dbReference>
<dbReference type="InterPro" id="IPR014957">
    <property type="entry name" value="IDEAL_dom"/>
</dbReference>
<name>A0A1Y4R293_9ENTE</name>
<evidence type="ECO:0000313" key="3">
    <source>
        <dbReference type="Proteomes" id="UP000196074"/>
    </source>
</evidence>
<dbReference type="Gene3D" id="3.40.1530.30">
    <property type="entry name" value="Uncharacterised family UPF0302, N-terminal domain"/>
    <property type="match status" value="1"/>
</dbReference>
<dbReference type="EMBL" id="NFLC01000004">
    <property type="protein sequence ID" value="OUQ11221.1"/>
    <property type="molecule type" value="Genomic_DNA"/>
</dbReference>
<dbReference type="Pfam" id="PF08858">
    <property type="entry name" value="IDEAL"/>
    <property type="match status" value="1"/>
</dbReference>
<gene>
    <name evidence="2" type="ORF">B5E88_03210</name>
</gene>
<accession>A0A1Y4R293</accession>
<proteinExistence type="predicted"/>
<evidence type="ECO:0000259" key="1">
    <source>
        <dbReference type="SMART" id="SM00914"/>
    </source>
</evidence>
<dbReference type="SMART" id="SM00914">
    <property type="entry name" value="IDEAL"/>
    <property type="match status" value="1"/>
</dbReference>
<organism evidence="2 3">
    <name type="scientific">Enterococcus cecorum</name>
    <dbReference type="NCBI Taxonomy" id="44008"/>
    <lineage>
        <taxon>Bacteria</taxon>
        <taxon>Bacillati</taxon>
        <taxon>Bacillota</taxon>
        <taxon>Bacilli</taxon>
        <taxon>Lactobacillales</taxon>
        <taxon>Enterococcaceae</taxon>
        <taxon>Enterococcus</taxon>
    </lineage>
</organism>
<evidence type="ECO:0000313" key="2">
    <source>
        <dbReference type="EMBL" id="OUQ11221.1"/>
    </source>
</evidence>
<dbReference type="RefSeq" id="WP_087214068.1">
    <property type="nucleotide sequence ID" value="NZ_NFLC01000004.1"/>
</dbReference>
<dbReference type="PIRSF" id="PIRSF007165">
    <property type="entry name" value="UCP007165"/>
    <property type="match status" value="1"/>
</dbReference>
<dbReference type="InterPro" id="IPR011188">
    <property type="entry name" value="UPF0302"/>
</dbReference>
<reference evidence="3" key="1">
    <citation type="submission" date="2017-04" db="EMBL/GenBank/DDBJ databases">
        <title>Function of individual gut microbiota members based on whole genome sequencing of pure cultures obtained from chicken caecum.</title>
        <authorList>
            <person name="Medvecky M."/>
            <person name="Cejkova D."/>
            <person name="Polansky O."/>
            <person name="Karasova D."/>
            <person name="Kubasova T."/>
            <person name="Cizek A."/>
            <person name="Rychlik I."/>
        </authorList>
    </citation>
    <scope>NUCLEOTIDE SEQUENCE [LARGE SCALE GENOMIC DNA]</scope>
    <source>
        <strain evidence="3">An144</strain>
    </source>
</reference>
<dbReference type="InterPro" id="IPR038091">
    <property type="entry name" value="UPF0302_N_sf"/>
</dbReference>
<comment type="caution">
    <text evidence="2">The sequence shown here is derived from an EMBL/GenBank/DDBJ whole genome shotgun (WGS) entry which is preliminary data.</text>
</comment>
<dbReference type="Proteomes" id="UP000196074">
    <property type="component" value="Unassembled WGS sequence"/>
</dbReference>
<sequence length="177" mass="20913">MAITLSQKKKFLSWFVTSQTFNRREVSWLVNYLISHEAILNNVHIVEKAQDTPRGLVIQTTDFSDIPILLFKDQVEFVDVDQIFHEIRFHWQDDLYLECRFKDAWQESIYLGVLEDNPYASWNDNLDSQFVSQVDNYFNDLARENQKRDLMTKINQALEANDEATFAQLSEELKALK</sequence>
<dbReference type="InterPro" id="IPR014963">
    <property type="entry name" value="UPF0302_N"/>
</dbReference>